<dbReference type="Proteomes" id="UP001519343">
    <property type="component" value="Unassembled WGS sequence"/>
</dbReference>
<accession>A0ABS4GNJ4</accession>
<dbReference type="PANTHER" id="PTHR30349">
    <property type="entry name" value="PHAGE INTEGRASE-RELATED"/>
    <property type="match status" value="1"/>
</dbReference>
<dbReference type="InterPro" id="IPR004107">
    <property type="entry name" value="Integrase_SAM-like_N"/>
</dbReference>
<evidence type="ECO:0000256" key="5">
    <source>
        <dbReference type="PROSITE-ProRule" id="PRU01248"/>
    </source>
</evidence>
<evidence type="ECO:0000256" key="2">
    <source>
        <dbReference type="ARBA" id="ARBA00022908"/>
    </source>
</evidence>
<evidence type="ECO:0000313" key="9">
    <source>
        <dbReference type="Proteomes" id="UP001519343"/>
    </source>
</evidence>
<dbReference type="PROSITE" id="PS51898">
    <property type="entry name" value="TYR_RECOMBINASE"/>
    <property type="match status" value="1"/>
</dbReference>
<dbReference type="Pfam" id="PF02899">
    <property type="entry name" value="Phage_int_SAM_1"/>
    <property type="match status" value="1"/>
</dbReference>
<reference evidence="8 9" key="1">
    <citation type="submission" date="2021-03" db="EMBL/GenBank/DDBJ databases">
        <title>Genomic Encyclopedia of Type Strains, Phase IV (KMG-IV): sequencing the most valuable type-strain genomes for metagenomic binning, comparative biology and taxonomic classification.</title>
        <authorList>
            <person name="Goeker M."/>
        </authorList>
    </citation>
    <scope>NUCLEOTIDE SEQUENCE [LARGE SCALE GENOMIC DNA]</scope>
    <source>
        <strain evidence="8 9">DSM 24738</strain>
    </source>
</reference>
<keyword evidence="9" id="KW-1185">Reference proteome</keyword>
<proteinExistence type="inferred from homology"/>
<evidence type="ECO:0000256" key="4">
    <source>
        <dbReference type="ARBA" id="ARBA00023172"/>
    </source>
</evidence>
<protein>
    <submittedName>
        <fullName evidence="8">Site-specific recombinase XerD</fullName>
    </submittedName>
</protein>
<dbReference type="InterPro" id="IPR002104">
    <property type="entry name" value="Integrase_catalytic"/>
</dbReference>
<keyword evidence="2" id="KW-0229">DNA integration</keyword>
<keyword evidence="4" id="KW-0233">DNA recombination</keyword>
<sequence length="374" mass="44569">MRVQEVLFEKNQKRYILLDENGIPVIPVMKYLKFLDTTNKSPNTQKTYCYALKQFFIYLVERKLDYETIRLEELVDFVAWLQNPFENVKVTPLHPVKSKKRETTVNLTITAVTNFYDFLYRNEELQNDMVDKLMKQVFMGGRRRYKDFLYHVNKGKPTNRNILKVKEPRKKIQVLSKEEVQKLFEATTNIRDRLLIQTLFETGLRIGEVLSLYIVDFKLDHRNGHRIQLVDRGELENGAKLKTGERSIYVSQTLIDLFDDYLYEVLDELELDSNFVFVKLRGENIGKAMNYQDVEALFKRLRKKTNIDVHPHLLRHTHATMFYKQTKDIKQVQERLGHSQIQTTMNLYLHPSDEEIRENWEKAQHAFDMSKKHV</sequence>
<keyword evidence="3 5" id="KW-0238">DNA-binding</keyword>
<evidence type="ECO:0000256" key="3">
    <source>
        <dbReference type="ARBA" id="ARBA00023125"/>
    </source>
</evidence>
<dbReference type="Pfam" id="PF00589">
    <property type="entry name" value="Phage_integrase"/>
    <property type="match status" value="1"/>
</dbReference>
<feature type="domain" description="Tyr recombinase" evidence="6">
    <location>
        <begin position="170"/>
        <end position="361"/>
    </location>
</feature>
<name>A0ABS4GNJ4_9BACL</name>
<gene>
    <name evidence="8" type="ORF">J2Z37_001845</name>
</gene>
<dbReference type="InterPro" id="IPR050090">
    <property type="entry name" value="Tyrosine_recombinase_XerCD"/>
</dbReference>
<dbReference type="EMBL" id="JAGGKT010000004">
    <property type="protein sequence ID" value="MBP1931844.1"/>
    <property type="molecule type" value="Genomic_DNA"/>
</dbReference>
<evidence type="ECO:0000259" key="7">
    <source>
        <dbReference type="PROSITE" id="PS51900"/>
    </source>
</evidence>
<dbReference type="InterPro" id="IPR013762">
    <property type="entry name" value="Integrase-like_cat_sf"/>
</dbReference>
<feature type="domain" description="Core-binding (CB)" evidence="7">
    <location>
        <begin position="22"/>
        <end position="120"/>
    </location>
</feature>
<comment type="similarity">
    <text evidence="1">Belongs to the 'phage' integrase family.</text>
</comment>
<dbReference type="InterPro" id="IPR011010">
    <property type="entry name" value="DNA_brk_join_enz"/>
</dbReference>
<dbReference type="PROSITE" id="PS51900">
    <property type="entry name" value="CB"/>
    <property type="match status" value="1"/>
</dbReference>
<dbReference type="Gene3D" id="1.10.150.130">
    <property type="match status" value="1"/>
</dbReference>
<comment type="caution">
    <text evidence="8">The sequence shown here is derived from an EMBL/GenBank/DDBJ whole genome shotgun (WGS) entry which is preliminary data.</text>
</comment>
<dbReference type="InterPro" id="IPR010998">
    <property type="entry name" value="Integrase_recombinase_N"/>
</dbReference>
<dbReference type="Gene3D" id="1.10.443.10">
    <property type="entry name" value="Intergrase catalytic core"/>
    <property type="match status" value="1"/>
</dbReference>
<evidence type="ECO:0000259" key="6">
    <source>
        <dbReference type="PROSITE" id="PS51898"/>
    </source>
</evidence>
<dbReference type="InterPro" id="IPR044068">
    <property type="entry name" value="CB"/>
</dbReference>
<organism evidence="8 9">
    <name type="scientific">Ammoniphilus resinae</name>
    <dbReference type="NCBI Taxonomy" id="861532"/>
    <lineage>
        <taxon>Bacteria</taxon>
        <taxon>Bacillati</taxon>
        <taxon>Bacillota</taxon>
        <taxon>Bacilli</taxon>
        <taxon>Bacillales</taxon>
        <taxon>Paenibacillaceae</taxon>
        <taxon>Aneurinibacillus group</taxon>
        <taxon>Ammoniphilus</taxon>
    </lineage>
</organism>
<dbReference type="PANTHER" id="PTHR30349:SF41">
    <property type="entry name" value="INTEGRASE_RECOMBINASE PROTEIN MJ0367-RELATED"/>
    <property type="match status" value="1"/>
</dbReference>
<dbReference type="SUPFAM" id="SSF56349">
    <property type="entry name" value="DNA breaking-rejoining enzymes"/>
    <property type="match status" value="1"/>
</dbReference>
<dbReference type="RefSeq" id="WP_209809926.1">
    <property type="nucleotide sequence ID" value="NZ_JAGGKT010000004.1"/>
</dbReference>
<evidence type="ECO:0000313" key="8">
    <source>
        <dbReference type="EMBL" id="MBP1931844.1"/>
    </source>
</evidence>
<evidence type="ECO:0000256" key="1">
    <source>
        <dbReference type="ARBA" id="ARBA00008857"/>
    </source>
</evidence>